<protein>
    <recommendedName>
        <fullName evidence="3">Cell division inhibitor SulA</fullName>
    </recommendedName>
</protein>
<organism evidence="1 2">
    <name type="scientific">Bacterioplanes sanyensis</name>
    <dbReference type="NCBI Taxonomy" id="1249553"/>
    <lineage>
        <taxon>Bacteria</taxon>
        <taxon>Pseudomonadati</taxon>
        <taxon>Pseudomonadota</taxon>
        <taxon>Gammaproteobacteria</taxon>
        <taxon>Oceanospirillales</taxon>
        <taxon>Oceanospirillaceae</taxon>
        <taxon>Bacterioplanes</taxon>
    </lineage>
</organism>
<dbReference type="Pfam" id="PF03846">
    <property type="entry name" value="SulA"/>
    <property type="match status" value="1"/>
</dbReference>
<evidence type="ECO:0000313" key="2">
    <source>
        <dbReference type="Proteomes" id="UP000202440"/>
    </source>
</evidence>
<dbReference type="InterPro" id="IPR004596">
    <property type="entry name" value="Cell_div_suppressor_SulA"/>
</dbReference>
<reference evidence="1 2" key="1">
    <citation type="submission" date="2017-07" db="EMBL/GenBank/DDBJ databases">
        <title>Annotated genome sequence of Bacterioplanes sanyensis isolated from Red Sea.</title>
        <authorList>
            <person name="Rehman Z.U."/>
        </authorList>
    </citation>
    <scope>NUCLEOTIDE SEQUENCE [LARGE SCALE GENOMIC DNA]</scope>
    <source>
        <strain evidence="1 2">NV9</strain>
    </source>
</reference>
<dbReference type="AlphaFoldDB" id="A0A222FPF5"/>
<gene>
    <name evidence="1" type="ORF">CHH28_17015</name>
</gene>
<keyword evidence="2" id="KW-1185">Reference proteome</keyword>
<dbReference type="KEGG" id="bsan:CHH28_17015"/>
<dbReference type="GO" id="GO:0051782">
    <property type="term" value="P:negative regulation of cell division"/>
    <property type="evidence" value="ECO:0007669"/>
    <property type="project" value="InterPro"/>
</dbReference>
<evidence type="ECO:0000313" key="1">
    <source>
        <dbReference type="EMBL" id="ASP40271.1"/>
    </source>
</evidence>
<dbReference type="OrthoDB" id="9811176at2"/>
<name>A0A222FPF5_9GAMM</name>
<sequence>MQQLSLSITPSHSMQRRAMAGSVTEMIIREGSAITPMQLLPLLFQCNQGQRWLLWLSPHAKMNKRWLQSLGLDQAPVVQLDSQAHNQMQLCLQAIEAGNSHLLVEWHGPLSSAQRQQLEHCARHSATEVVVIQRRSDHLAA</sequence>
<dbReference type="SUPFAM" id="SSF52540">
    <property type="entry name" value="P-loop containing nucleoside triphosphate hydrolases"/>
    <property type="match status" value="1"/>
</dbReference>
<dbReference type="Gene3D" id="3.40.50.300">
    <property type="entry name" value="P-loop containing nucleotide triphosphate hydrolases"/>
    <property type="match status" value="1"/>
</dbReference>
<dbReference type="RefSeq" id="WP_094061440.1">
    <property type="nucleotide sequence ID" value="NZ_CP022530.1"/>
</dbReference>
<accession>A0A222FPF5</accession>
<dbReference type="GO" id="GO:0009432">
    <property type="term" value="P:SOS response"/>
    <property type="evidence" value="ECO:0007669"/>
    <property type="project" value="InterPro"/>
</dbReference>
<dbReference type="EMBL" id="CP022530">
    <property type="protein sequence ID" value="ASP40271.1"/>
    <property type="molecule type" value="Genomic_DNA"/>
</dbReference>
<dbReference type="InterPro" id="IPR027417">
    <property type="entry name" value="P-loop_NTPase"/>
</dbReference>
<proteinExistence type="predicted"/>
<dbReference type="PIRSF" id="PIRSF003093">
    <property type="entry name" value="SulA"/>
    <property type="match status" value="1"/>
</dbReference>
<dbReference type="Proteomes" id="UP000202440">
    <property type="component" value="Chromosome"/>
</dbReference>
<evidence type="ECO:0008006" key="3">
    <source>
        <dbReference type="Google" id="ProtNLM"/>
    </source>
</evidence>